<dbReference type="Gene3D" id="3.90.1640.30">
    <property type="match status" value="1"/>
</dbReference>
<dbReference type="PANTHER" id="PTHR30255">
    <property type="entry name" value="SINGLE-STRANDED-DNA-SPECIFIC EXONUCLEASE RECJ"/>
    <property type="match status" value="1"/>
</dbReference>
<comment type="similarity">
    <text evidence="1">Belongs to the RecJ family.</text>
</comment>
<dbReference type="GO" id="GO:0004527">
    <property type="term" value="F:exonuclease activity"/>
    <property type="evidence" value="ECO:0007669"/>
    <property type="project" value="UniProtKB-KW"/>
</dbReference>
<dbReference type="InterPro" id="IPR051673">
    <property type="entry name" value="SSDNA_exonuclease_RecJ"/>
</dbReference>
<dbReference type="Pfam" id="PF01368">
    <property type="entry name" value="DHH"/>
    <property type="match status" value="1"/>
</dbReference>
<dbReference type="Pfam" id="PF17768">
    <property type="entry name" value="RecJ_OB"/>
    <property type="match status" value="1"/>
</dbReference>
<accession>A0ABT2VIZ6</accession>
<evidence type="ECO:0000256" key="2">
    <source>
        <dbReference type="ARBA" id="ARBA00019841"/>
    </source>
</evidence>
<organism evidence="9 10">
    <name type="scientific">Alteromonas salexigens</name>
    <dbReference type="NCBI Taxonomy" id="2982530"/>
    <lineage>
        <taxon>Bacteria</taxon>
        <taxon>Pseudomonadati</taxon>
        <taxon>Pseudomonadota</taxon>
        <taxon>Gammaproteobacteria</taxon>
        <taxon>Alteromonadales</taxon>
        <taxon>Alteromonadaceae</taxon>
        <taxon>Alteromonas/Salinimonas group</taxon>
        <taxon>Alteromonas</taxon>
    </lineage>
</organism>
<name>A0ABT2VIZ6_9ALTE</name>
<evidence type="ECO:0000256" key="4">
    <source>
        <dbReference type="ARBA" id="ARBA00022801"/>
    </source>
</evidence>
<evidence type="ECO:0000259" key="8">
    <source>
        <dbReference type="Pfam" id="PF17768"/>
    </source>
</evidence>
<dbReference type="InterPro" id="IPR004610">
    <property type="entry name" value="RecJ"/>
</dbReference>
<feature type="domain" description="DDH" evidence="6">
    <location>
        <begin position="70"/>
        <end position="229"/>
    </location>
</feature>
<dbReference type="Pfam" id="PF02272">
    <property type="entry name" value="DHHA1"/>
    <property type="match status" value="1"/>
</dbReference>
<reference evidence="10" key="1">
    <citation type="submission" date="2023-07" db="EMBL/GenBank/DDBJ databases">
        <title>Study on multiphase classification of strain Alteromonas salexigens isolated from the Yellow Sea.</title>
        <authorList>
            <person name="Sun L."/>
        </authorList>
    </citation>
    <scope>NUCLEOTIDE SEQUENCE [LARGE SCALE GENOMIC DNA]</scope>
    <source>
        <strain evidence="10">ASW11-19</strain>
    </source>
</reference>
<evidence type="ECO:0000256" key="1">
    <source>
        <dbReference type="ARBA" id="ARBA00005915"/>
    </source>
</evidence>
<keyword evidence="10" id="KW-1185">Reference proteome</keyword>
<comment type="caution">
    <text evidence="9">The sequence shown here is derived from an EMBL/GenBank/DDBJ whole genome shotgun (WGS) entry which is preliminary data.</text>
</comment>
<gene>
    <name evidence="9" type="primary">recJ</name>
    <name evidence="9" type="ORF">OCL06_00730</name>
</gene>
<dbReference type="PANTHER" id="PTHR30255:SF2">
    <property type="entry name" value="SINGLE-STRANDED-DNA-SPECIFIC EXONUCLEASE RECJ"/>
    <property type="match status" value="1"/>
</dbReference>
<evidence type="ECO:0000259" key="7">
    <source>
        <dbReference type="Pfam" id="PF02272"/>
    </source>
</evidence>
<dbReference type="Gene3D" id="3.10.310.30">
    <property type="match status" value="1"/>
</dbReference>
<keyword evidence="4" id="KW-0378">Hydrolase</keyword>
<feature type="domain" description="DHHA1" evidence="7">
    <location>
        <begin position="354"/>
        <end position="449"/>
    </location>
</feature>
<evidence type="ECO:0000259" key="6">
    <source>
        <dbReference type="Pfam" id="PF01368"/>
    </source>
</evidence>
<protein>
    <recommendedName>
        <fullName evidence="2">Single-stranded-DNA-specific exonuclease RecJ</fullName>
    </recommendedName>
</protein>
<keyword evidence="3" id="KW-0540">Nuclease</keyword>
<dbReference type="SUPFAM" id="SSF64182">
    <property type="entry name" value="DHH phosphoesterases"/>
    <property type="match status" value="1"/>
</dbReference>
<sequence length="575" mass="62026">MSLPILRRPLHGEPLSDSLHPVIDRIYRARAVTSMEDIDTGARGLAHYNQLAGVTAAAGILADAIAAQRKIIIVGDFDADGATSTTVCLLALKQMGHTNTDYLVPNRFDFGYGLSEPIVDIAHEQGAELIITVDNGISCLPGVARAKALGMQVIVTDHHLPGKELPDADAIVNPNQPGCTFPSKALAGVGVAFYLMLACRAELQAREWFTQQGLPVPNLADLLDVVAVGTVADVVALDKNNRILVHQGLQRIRSGKCRPGIKALVEVANREPAYLSASDLGFVVGPRLNAAGRLDDMAMGIACLLEDDPMQARMMAAELDSLNQQRREIEAGMREEAMQTVASITLSEDDMPPALVLYKKDFHQGVIGIVAGRIKEQYNRPVIAFAHQDDTIIKGSARSIPGVHIRDVLEEVSTANPGLIDKFGGHAMAAGLSLPLANLTAFESAFSEVAGAHLANRDDTDAIWSDGPLSAAELGLAFAHQLRQAGPFGQGFEMPVFDGVFELVHQRIVGQKHLKLVLRTPEGDEIDGIAFNVDTSVWPAPDVRFVEVAYQLDVNVFRGRESVQMLIEQLSVYEK</sequence>
<dbReference type="Proteomes" id="UP001209257">
    <property type="component" value="Unassembled WGS sequence"/>
</dbReference>
<evidence type="ECO:0000313" key="9">
    <source>
        <dbReference type="EMBL" id="MCU7553116.1"/>
    </source>
</evidence>
<dbReference type="EMBL" id="JAOTJC010000002">
    <property type="protein sequence ID" value="MCU7553116.1"/>
    <property type="molecule type" value="Genomic_DNA"/>
</dbReference>
<dbReference type="RefSeq" id="WP_262991804.1">
    <property type="nucleotide sequence ID" value="NZ_JAOTJC010000002.1"/>
</dbReference>
<evidence type="ECO:0000256" key="5">
    <source>
        <dbReference type="ARBA" id="ARBA00022839"/>
    </source>
</evidence>
<keyword evidence="5 9" id="KW-0269">Exonuclease</keyword>
<evidence type="ECO:0000256" key="3">
    <source>
        <dbReference type="ARBA" id="ARBA00022722"/>
    </source>
</evidence>
<feature type="domain" description="RecJ OB" evidence="8">
    <location>
        <begin position="466"/>
        <end position="568"/>
    </location>
</feature>
<dbReference type="InterPro" id="IPR001667">
    <property type="entry name" value="DDH_dom"/>
</dbReference>
<dbReference type="InterPro" id="IPR038763">
    <property type="entry name" value="DHH_sf"/>
</dbReference>
<evidence type="ECO:0000313" key="10">
    <source>
        <dbReference type="Proteomes" id="UP001209257"/>
    </source>
</evidence>
<dbReference type="InterPro" id="IPR003156">
    <property type="entry name" value="DHHA1_dom"/>
</dbReference>
<proteinExistence type="inferred from homology"/>
<dbReference type="InterPro" id="IPR041122">
    <property type="entry name" value="RecJ_OB"/>
</dbReference>
<dbReference type="NCBIfam" id="TIGR00644">
    <property type="entry name" value="recJ"/>
    <property type="match status" value="1"/>
</dbReference>